<organism evidence="1 2">
    <name type="scientific">Caerostris extrusa</name>
    <name type="common">Bark spider</name>
    <name type="synonym">Caerostris bankana</name>
    <dbReference type="NCBI Taxonomy" id="172846"/>
    <lineage>
        <taxon>Eukaryota</taxon>
        <taxon>Metazoa</taxon>
        <taxon>Ecdysozoa</taxon>
        <taxon>Arthropoda</taxon>
        <taxon>Chelicerata</taxon>
        <taxon>Arachnida</taxon>
        <taxon>Araneae</taxon>
        <taxon>Araneomorphae</taxon>
        <taxon>Entelegynae</taxon>
        <taxon>Araneoidea</taxon>
        <taxon>Araneidae</taxon>
        <taxon>Caerostris</taxon>
    </lineage>
</organism>
<dbReference type="Proteomes" id="UP001054945">
    <property type="component" value="Unassembled WGS sequence"/>
</dbReference>
<dbReference type="EMBL" id="BPLR01015720">
    <property type="protein sequence ID" value="GIY78149.1"/>
    <property type="molecule type" value="Genomic_DNA"/>
</dbReference>
<dbReference type="AlphaFoldDB" id="A0AAV4W8E5"/>
<evidence type="ECO:0000313" key="2">
    <source>
        <dbReference type="Proteomes" id="UP001054945"/>
    </source>
</evidence>
<protein>
    <submittedName>
        <fullName evidence="1">Uncharacterized protein</fullName>
    </submittedName>
</protein>
<name>A0AAV4W8E5_CAEEX</name>
<accession>A0AAV4W8E5</accession>
<comment type="caution">
    <text evidence="1">The sequence shown here is derived from an EMBL/GenBank/DDBJ whole genome shotgun (WGS) entry which is preliminary data.</text>
</comment>
<reference evidence="1 2" key="1">
    <citation type="submission" date="2021-06" db="EMBL/GenBank/DDBJ databases">
        <title>Caerostris extrusa draft genome.</title>
        <authorList>
            <person name="Kono N."/>
            <person name="Arakawa K."/>
        </authorList>
    </citation>
    <scope>NUCLEOTIDE SEQUENCE [LARGE SCALE GENOMIC DNA]</scope>
</reference>
<proteinExistence type="predicted"/>
<gene>
    <name evidence="1" type="ORF">CEXT_616331</name>
</gene>
<sequence>MAGGGFKRVLFIPGWNSSRLFLKGSPGRREQWSSIILERKYIPPQYFVISDAIACNLSEMLAHGPKLARDANQENPISKLRLGTVKEGKYFCWRVVSVVCGRRNRA</sequence>
<evidence type="ECO:0000313" key="1">
    <source>
        <dbReference type="EMBL" id="GIY78149.1"/>
    </source>
</evidence>
<keyword evidence="2" id="KW-1185">Reference proteome</keyword>